<geneLocation type="plasmid" evidence="1 2">
    <name>pPP7</name>
</geneLocation>
<organism evidence="1 2">
    <name type="scientific">Persicobacter psychrovividus</name>
    <dbReference type="NCBI Taxonomy" id="387638"/>
    <lineage>
        <taxon>Bacteria</taxon>
        <taxon>Pseudomonadati</taxon>
        <taxon>Bacteroidota</taxon>
        <taxon>Cytophagia</taxon>
        <taxon>Cytophagales</taxon>
        <taxon>Persicobacteraceae</taxon>
        <taxon>Persicobacter</taxon>
    </lineage>
</organism>
<evidence type="ECO:0008006" key="3">
    <source>
        <dbReference type="Google" id="ProtNLM"/>
    </source>
</evidence>
<name>A0ABN6LL83_9BACT</name>
<keyword evidence="2" id="KW-1185">Reference proteome</keyword>
<gene>
    <name evidence="1" type="ORF">PEPS_44820</name>
</gene>
<evidence type="ECO:0000313" key="2">
    <source>
        <dbReference type="Proteomes" id="UP001354989"/>
    </source>
</evidence>
<dbReference type="RefSeq" id="WP_338399449.1">
    <property type="nucleotide sequence ID" value="NZ_AP025299.1"/>
</dbReference>
<protein>
    <recommendedName>
        <fullName evidence="3">Type IX secretion system membrane protein PorP/SprF</fullName>
    </recommendedName>
</protein>
<sequence length="333" mass="38176">MTPIRKSITILTALILLMWVPAHAQRKLLQSQYMVNYMQVNPAVVGLNRFTEFRLSARNQWAGVKGAPTTYFGGLNMPINYHKTAHEENQELYQDVVGYDERPHHGFGISAMNDQVGVIEQVRAYGTYAYHLQLTPKIMLSTGLSIGVINTHVNRDEIVLYDKNDTAVDEIQDAARADLQVGFWLHSINWFAGFSTFEINRNNDFGKKDVRVHPAYYLTGGYRFVLSRDIDFIPSVMVRSASLEENALDYNLKVRYQSILWAGLSMRGVNYGFDPSELVFLCGADLRNGITFAYSYDYQMSEIKTVSHGSHEFTVGYALRGKRQRRLNRRNFW</sequence>
<evidence type="ECO:0000313" key="1">
    <source>
        <dbReference type="EMBL" id="BDD02202.1"/>
    </source>
</evidence>
<reference evidence="1 2" key="1">
    <citation type="submission" date="2021-12" db="EMBL/GenBank/DDBJ databases">
        <title>Genome sequencing of bacteria with rrn-lacking chromosome and rrn-plasmid.</title>
        <authorList>
            <person name="Anda M."/>
            <person name="Iwasaki W."/>
        </authorList>
    </citation>
    <scope>NUCLEOTIDE SEQUENCE [LARGE SCALE GENOMIC DNA]</scope>
    <source>
        <strain evidence="1 2">NBRC 101262</strain>
        <plasmid evidence="1 2">pPP7</plasmid>
    </source>
</reference>
<keyword evidence="1" id="KW-0614">Plasmid</keyword>
<dbReference type="EMBL" id="AP025299">
    <property type="protein sequence ID" value="BDD02202.1"/>
    <property type="molecule type" value="Genomic_DNA"/>
</dbReference>
<dbReference type="Proteomes" id="UP001354989">
    <property type="component" value="Plasmid pPP7"/>
</dbReference>
<accession>A0ABN6LL83</accession>
<proteinExistence type="predicted"/>
<dbReference type="Pfam" id="PF11751">
    <property type="entry name" value="PorP_SprF"/>
    <property type="match status" value="1"/>
</dbReference>
<dbReference type="NCBIfam" id="TIGR03519">
    <property type="entry name" value="T9SS_PorP_fam"/>
    <property type="match status" value="1"/>
</dbReference>
<dbReference type="InterPro" id="IPR019861">
    <property type="entry name" value="PorP/SprF_Bacteroidetes"/>
</dbReference>